<keyword evidence="1" id="KW-0732">Signal</keyword>
<accession>A0A4S2MUC1</accession>
<dbReference type="AlphaFoldDB" id="A0A4S2MUC1"/>
<dbReference type="InParanoid" id="A0A4S2MUC1"/>
<evidence type="ECO:0008006" key="4">
    <source>
        <dbReference type="Google" id="ProtNLM"/>
    </source>
</evidence>
<feature type="chain" id="PRO_5020230765" description="Invertebrate defensins family profile domain-containing protein" evidence="1">
    <location>
        <begin position="26"/>
        <end position="105"/>
    </location>
</feature>
<organism evidence="2 3">
    <name type="scientific">Ascodesmis nigricans</name>
    <dbReference type="NCBI Taxonomy" id="341454"/>
    <lineage>
        <taxon>Eukaryota</taxon>
        <taxon>Fungi</taxon>
        <taxon>Dikarya</taxon>
        <taxon>Ascomycota</taxon>
        <taxon>Pezizomycotina</taxon>
        <taxon>Pezizomycetes</taxon>
        <taxon>Pezizales</taxon>
        <taxon>Ascodesmidaceae</taxon>
        <taxon>Ascodesmis</taxon>
    </lineage>
</organism>
<proteinExistence type="predicted"/>
<reference evidence="2 3" key="1">
    <citation type="submission" date="2019-04" db="EMBL/GenBank/DDBJ databases">
        <title>Comparative genomics and transcriptomics to analyze fruiting body development in filamentous ascomycetes.</title>
        <authorList>
            <consortium name="DOE Joint Genome Institute"/>
            <person name="Lutkenhaus R."/>
            <person name="Traeger S."/>
            <person name="Breuer J."/>
            <person name="Kuo A."/>
            <person name="Lipzen A."/>
            <person name="Pangilinan J."/>
            <person name="Dilworth D."/>
            <person name="Sandor L."/>
            <person name="Poggeler S."/>
            <person name="Barry K."/>
            <person name="Grigoriev I.V."/>
            <person name="Nowrousian M."/>
        </authorList>
    </citation>
    <scope>NUCLEOTIDE SEQUENCE [LARGE SCALE GENOMIC DNA]</scope>
    <source>
        <strain evidence="2 3">CBS 389.68</strain>
    </source>
</reference>
<evidence type="ECO:0000256" key="1">
    <source>
        <dbReference type="SAM" id="SignalP"/>
    </source>
</evidence>
<evidence type="ECO:0000313" key="2">
    <source>
        <dbReference type="EMBL" id="TGZ80130.1"/>
    </source>
</evidence>
<feature type="signal peptide" evidence="1">
    <location>
        <begin position="1"/>
        <end position="25"/>
    </location>
</feature>
<name>A0A4S2MUC1_9PEZI</name>
<sequence>MKPPISLLTITTLLLQFTPLGLTAAVPEPLPIPNTLLPRGCGDGAYCFGFGGGAKCNDHCITSCAAKRGSCGGFGWQTCQCFYAAAMSTAGTVGKVDEIAVARSE</sequence>
<dbReference type="EMBL" id="ML220126">
    <property type="protein sequence ID" value="TGZ80130.1"/>
    <property type="molecule type" value="Genomic_DNA"/>
</dbReference>
<gene>
    <name evidence="2" type="ORF">EX30DRAFT_341704</name>
</gene>
<dbReference type="Proteomes" id="UP000298138">
    <property type="component" value="Unassembled WGS sequence"/>
</dbReference>
<evidence type="ECO:0000313" key="3">
    <source>
        <dbReference type="Proteomes" id="UP000298138"/>
    </source>
</evidence>
<protein>
    <recommendedName>
        <fullName evidence="4">Invertebrate defensins family profile domain-containing protein</fullName>
    </recommendedName>
</protein>
<keyword evidence="3" id="KW-1185">Reference proteome</keyword>